<evidence type="ECO:0000256" key="10">
    <source>
        <dbReference type="ARBA" id="ARBA00023180"/>
    </source>
</evidence>
<accession>A0A384CRS1</accession>
<dbReference type="PRINTS" id="PR00693">
    <property type="entry name" value="GMCSFACTOR"/>
</dbReference>
<sequence length="277" mass="31268">MWLQNLLFLGTVVYSISAPTSSPSPVTRPSQHVDAIQEALRLLNNSSDDTAVMNKAVKVVSGMFDRQEPTCLQTRLRLYKEGLPDSLISLRKPLTLMAKHYEKHCLPTPKCCQAQAQIILELRSSPTMYLYVFLACALWGSENHCASMMTANVSAYDNHTAVCAEIQKELSADNIIYNGSFKRPQNTSEEPCYGEFTKDFISTLKELTKSNEHDRHIRKVYKDMKELTRICPKLKPTESPKNCTTEESNFSQFKEALQSVVISIEGWKSCKSIKSSL</sequence>
<dbReference type="STRING" id="29073.ENSUMAP00000009073"/>
<organism evidence="13 14">
    <name type="scientific">Ursus maritimus</name>
    <name type="common">Polar bear</name>
    <name type="synonym">Thalarctos maritimus</name>
    <dbReference type="NCBI Taxonomy" id="29073"/>
    <lineage>
        <taxon>Eukaryota</taxon>
        <taxon>Metazoa</taxon>
        <taxon>Chordata</taxon>
        <taxon>Craniata</taxon>
        <taxon>Vertebrata</taxon>
        <taxon>Euteleostomi</taxon>
        <taxon>Mammalia</taxon>
        <taxon>Eutheria</taxon>
        <taxon>Laurasiatheria</taxon>
        <taxon>Carnivora</taxon>
        <taxon>Caniformia</taxon>
        <taxon>Ursidae</taxon>
        <taxon>Ursus</taxon>
    </lineage>
</organism>
<evidence type="ECO:0000256" key="12">
    <source>
        <dbReference type="ARBA" id="ARBA00029601"/>
    </source>
</evidence>
<dbReference type="Gene3D" id="1.20.1250.10">
    <property type="match status" value="1"/>
</dbReference>
<dbReference type="OrthoDB" id="9633166at2759"/>
<keyword evidence="5" id="KW-0202">Cytokine</keyword>
<evidence type="ECO:0000256" key="3">
    <source>
        <dbReference type="ARBA" id="ARBA00009378"/>
    </source>
</evidence>
<keyword evidence="9" id="KW-1015">Disulfide bond</keyword>
<comment type="subunit">
    <text evidence="11">Monomer. The signaling GM-CSF receptor complex is a dodecamer of two head-to-head hexamers of two alpha, two beta, and two ligand subunits.</text>
</comment>
<evidence type="ECO:0000313" key="13">
    <source>
        <dbReference type="Proteomes" id="UP000261680"/>
    </source>
</evidence>
<dbReference type="GO" id="GO:0005615">
    <property type="term" value="C:extracellular space"/>
    <property type="evidence" value="ECO:0007669"/>
    <property type="project" value="UniProtKB-KW"/>
</dbReference>
<dbReference type="KEGG" id="umr:103670505"/>
<evidence type="ECO:0000256" key="6">
    <source>
        <dbReference type="ARBA" id="ARBA00022525"/>
    </source>
</evidence>
<keyword evidence="13" id="KW-1185">Reference proteome</keyword>
<evidence type="ECO:0000256" key="11">
    <source>
        <dbReference type="ARBA" id="ARBA00025874"/>
    </source>
</evidence>
<dbReference type="Proteomes" id="UP000261680">
    <property type="component" value="Unplaced"/>
</dbReference>
<reference evidence="14" key="1">
    <citation type="submission" date="2025-08" db="UniProtKB">
        <authorList>
            <consortium name="RefSeq"/>
        </authorList>
    </citation>
    <scope>IDENTIFICATION</scope>
    <source>
        <tissue evidence="14">Whole blood</tissue>
    </source>
</reference>
<dbReference type="GeneID" id="103670505"/>
<evidence type="ECO:0000256" key="4">
    <source>
        <dbReference type="ARBA" id="ARBA00018697"/>
    </source>
</evidence>
<dbReference type="CTD" id="1437"/>
<comment type="subcellular location">
    <subcellularLocation>
        <location evidence="2">Secreted</location>
    </subcellularLocation>
</comment>
<dbReference type="PANTHER" id="PTHR10059:SF0">
    <property type="entry name" value="GRANULOCYTE-MACROPHAGE COLONY-STIMULATING FACTOR"/>
    <property type="match status" value="1"/>
</dbReference>
<dbReference type="GO" id="GO:0008083">
    <property type="term" value="F:growth factor activity"/>
    <property type="evidence" value="ECO:0007669"/>
    <property type="project" value="UniProtKB-KW"/>
</dbReference>
<keyword evidence="6" id="KW-0964">Secreted</keyword>
<dbReference type="GO" id="GO:0006955">
    <property type="term" value="P:immune response"/>
    <property type="evidence" value="ECO:0007669"/>
    <property type="project" value="InterPro"/>
</dbReference>
<dbReference type="SUPFAM" id="SSF47266">
    <property type="entry name" value="4-helical cytokines"/>
    <property type="match status" value="1"/>
</dbReference>
<dbReference type="InterPro" id="IPR009079">
    <property type="entry name" value="4_helix_cytokine-like_core"/>
</dbReference>
<keyword evidence="10" id="KW-0325">Glycoprotein</keyword>
<comment type="function">
    <text evidence="1">Cytokine that stimulates the growth and differentiation of hematopoietic precursor cells from various lineages, including granulocytes, macrophages, eosinophils and erythrocytes.</text>
</comment>
<dbReference type="InterPro" id="IPR000773">
    <property type="entry name" value="GM_colony-stim-fac"/>
</dbReference>
<dbReference type="GO" id="GO:0005125">
    <property type="term" value="F:cytokine activity"/>
    <property type="evidence" value="ECO:0007669"/>
    <property type="project" value="UniProtKB-KW"/>
</dbReference>
<dbReference type="RefSeq" id="XP_008697184.2">
    <property type="nucleotide sequence ID" value="XM_008698962.2"/>
</dbReference>
<evidence type="ECO:0000313" key="14">
    <source>
        <dbReference type="RefSeq" id="XP_008697184.2"/>
    </source>
</evidence>
<dbReference type="AlphaFoldDB" id="A0A384CRS1"/>
<proteinExistence type="inferred from homology"/>
<evidence type="ECO:0000256" key="5">
    <source>
        <dbReference type="ARBA" id="ARBA00022514"/>
    </source>
</evidence>
<dbReference type="PANTHER" id="PTHR10059">
    <property type="entry name" value="GRANULOCYTE-MACROPHAGE COLONY-STIMULATING FACTOR GM-CSF"/>
    <property type="match status" value="1"/>
</dbReference>
<evidence type="ECO:0000256" key="2">
    <source>
        <dbReference type="ARBA" id="ARBA00004613"/>
    </source>
</evidence>
<comment type="similarity">
    <text evidence="3">Belongs to the GM-CSF family.</text>
</comment>
<evidence type="ECO:0000256" key="8">
    <source>
        <dbReference type="ARBA" id="ARBA00023030"/>
    </source>
</evidence>
<evidence type="ECO:0000256" key="7">
    <source>
        <dbReference type="ARBA" id="ARBA00022729"/>
    </source>
</evidence>
<evidence type="ECO:0000256" key="1">
    <source>
        <dbReference type="ARBA" id="ARBA00003164"/>
    </source>
</evidence>
<gene>
    <name evidence="14" type="primary">CSF2</name>
</gene>
<keyword evidence="8" id="KW-0339">Growth factor</keyword>
<protein>
    <recommendedName>
        <fullName evidence="4">Granulocyte-macrophage colony-stimulating factor</fullName>
    </recommendedName>
    <alternativeName>
        <fullName evidence="12">Colony-stimulating factor</fullName>
    </alternativeName>
</protein>
<dbReference type="SMART" id="SM00040">
    <property type="entry name" value="CSF2"/>
    <property type="match status" value="1"/>
</dbReference>
<name>A0A384CRS1_URSMA</name>
<keyword evidence="7" id="KW-0732">Signal</keyword>
<dbReference type="GO" id="GO:0030099">
    <property type="term" value="P:myeloid cell differentiation"/>
    <property type="evidence" value="ECO:0007669"/>
    <property type="project" value="TreeGrafter"/>
</dbReference>
<dbReference type="Pfam" id="PF01109">
    <property type="entry name" value="GM_CSF"/>
    <property type="match status" value="1"/>
</dbReference>
<evidence type="ECO:0000256" key="9">
    <source>
        <dbReference type="ARBA" id="ARBA00023157"/>
    </source>
</evidence>
<dbReference type="GO" id="GO:0005129">
    <property type="term" value="F:granulocyte macrophage colony-stimulating factor receptor binding"/>
    <property type="evidence" value="ECO:0007669"/>
    <property type="project" value="InterPro"/>
</dbReference>